<organism evidence="1 2">
    <name type="scientific">Sphingosinicella microcystinivorans</name>
    <dbReference type="NCBI Taxonomy" id="335406"/>
    <lineage>
        <taxon>Bacteria</taxon>
        <taxon>Pseudomonadati</taxon>
        <taxon>Pseudomonadota</taxon>
        <taxon>Alphaproteobacteria</taxon>
        <taxon>Sphingomonadales</taxon>
        <taxon>Sphingosinicellaceae</taxon>
        <taxon>Sphingosinicella</taxon>
    </lineage>
</organism>
<protein>
    <submittedName>
        <fullName evidence="1">Uncharacterized protein</fullName>
    </submittedName>
</protein>
<accession>A0ABX9SXK6</accession>
<comment type="caution">
    <text evidence="1">The sequence shown here is derived from an EMBL/GenBank/DDBJ whole genome shotgun (WGS) entry which is preliminary data.</text>
</comment>
<proteinExistence type="predicted"/>
<dbReference type="Proteomes" id="UP000276029">
    <property type="component" value="Unassembled WGS sequence"/>
</dbReference>
<gene>
    <name evidence="1" type="ORF">DFR51_1838</name>
</gene>
<evidence type="ECO:0000313" key="1">
    <source>
        <dbReference type="EMBL" id="RKS88640.1"/>
    </source>
</evidence>
<dbReference type="EMBL" id="RBWX01000008">
    <property type="protein sequence ID" value="RKS88640.1"/>
    <property type="molecule type" value="Genomic_DNA"/>
</dbReference>
<name>A0ABX9SXK6_SPHMI</name>
<reference evidence="1 2" key="1">
    <citation type="submission" date="2018-10" db="EMBL/GenBank/DDBJ databases">
        <title>Genomic Encyclopedia of Type Strains, Phase IV (KMG-IV): sequencing the most valuable type-strain genomes for metagenomic binning, comparative biology and taxonomic classification.</title>
        <authorList>
            <person name="Goeker M."/>
        </authorList>
    </citation>
    <scope>NUCLEOTIDE SEQUENCE [LARGE SCALE GENOMIC DNA]</scope>
    <source>
        <strain evidence="1 2">DSM 19791</strain>
    </source>
</reference>
<sequence length="33" mass="3477">MTVLINAQIFNGLEPSLVAGRNISAAHGKIVEI</sequence>
<evidence type="ECO:0000313" key="2">
    <source>
        <dbReference type="Proteomes" id="UP000276029"/>
    </source>
</evidence>
<keyword evidence="2" id="KW-1185">Reference proteome</keyword>